<organism evidence="3 4">
    <name type="scientific">Candidatus Gottesmanbacteria bacterium GW2011_GWB1_43_11</name>
    <dbReference type="NCBI Taxonomy" id="1618446"/>
    <lineage>
        <taxon>Bacteria</taxon>
        <taxon>Candidatus Gottesmaniibacteriota</taxon>
    </lineage>
</organism>
<dbReference type="NCBIfam" id="TIGR01076">
    <property type="entry name" value="sortase_fam"/>
    <property type="match status" value="1"/>
</dbReference>
<dbReference type="STRING" id="1618446.UV61_C0006G0093"/>
<dbReference type="EMBL" id="LCFD01000006">
    <property type="protein sequence ID" value="KKS86892.1"/>
    <property type="molecule type" value="Genomic_DNA"/>
</dbReference>
<accession>A0A0G1CN24</accession>
<dbReference type="Proteomes" id="UP000034050">
    <property type="component" value="Unassembled WGS sequence"/>
</dbReference>
<evidence type="ECO:0000256" key="2">
    <source>
        <dbReference type="SAM" id="Phobius"/>
    </source>
</evidence>
<evidence type="ECO:0000256" key="1">
    <source>
        <dbReference type="ARBA" id="ARBA00022801"/>
    </source>
</evidence>
<dbReference type="PROSITE" id="PS51257">
    <property type="entry name" value="PROKAR_LIPOPROTEIN"/>
    <property type="match status" value="1"/>
</dbReference>
<keyword evidence="2" id="KW-0472">Membrane</keyword>
<dbReference type="AlphaFoldDB" id="A0A0G1CN24"/>
<comment type="caution">
    <text evidence="3">The sequence shown here is derived from an EMBL/GenBank/DDBJ whole genome shotgun (WGS) entry which is preliminary data.</text>
</comment>
<sequence>MTRYRYVKSHPVVVTVPIIPTTLIIFGCLILAWVSWPILNQLVYAQTFGEIVTPIVENSENQSIDKGEVADVDYTKASNWFPNFPAKKTESEITNYFLSIPKLGIVNATVIIGADDLSKSLIHYGGTGLPGKPGKAVIFGHSILPQFFDPQNYMSIFSLNYQLKEGDDIFIRFDGVDYRYKVTSRKITDPDDVSGLEQRFDDSYITLVTCFPSGTYLKRLWLTAKLAPFGKISK</sequence>
<gene>
    <name evidence="3" type="ORF">UV61_C0006G0093</name>
</gene>
<dbReference type="Gene3D" id="2.40.260.10">
    <property type="entry name" value="Sortase"/>
    <property type="match status" value="1"/>
</dbReference>
<keyword evidence="2" id="KW-0812">Transmembrane</keyword>
<keyword evidence="2" id="KW-1133">Transmembrane helix</keyword>
<feature type="transmembrane region" description="Helical" evidence="2">
    <location>
        <begin position="12"/>
        <end position="36"/>
    </location>
</feature>
<evidence type="ECO:0000313" key="3">
    <source>
        <dbReference type="EMBL" id="KKS86892.1"/>
    </source>
</evidence>
<keyword evidence="1" id="KW-0378">Hydrolase</keyword>
<dbReference type="Pfam" id="PF04203">
    <property type="entry name" value="Sortase"/>
    <property type="match status" value="1"/>
</dbReference>
<evidence type="ECO:0000313" key="4">
    <source>
        <dbReference type="Proteomes" id="UP000034050"/>
    </source>
</evidence>
<dbReference type="InterPro" id="IPR023365">
    <property type="entry name" value="Sortase_dom-sf"/>
</dbReference>
<name>A0A0G1CN24_9BACT</name>
<dbReference type="GO" id="GO:0016787">
    <property type="term" value="F:hydrolase activity"/>
    <property type="evidence" value="ECO:0007669"/>
    <property type="project" value="UniProtKB-KW"/>
</dbReference>
<reference evidence="3 4" key="1">
    <citation type="journal article" date="2015" name="Nature">
        <title>rRNA introns, odd ribosomes, and small enigmatic genomes across a large radiation of phyla.</title>
        <authorList>
            <person name="Brown C.T."/>
            <person name="Hug L.A."/>
            <person name="Thomas B.C."/>
            <person name="Sharon I."/>
            <person name="Castelle C.J."/>
            <person name="Singh A."/>
            <person name="Wilkins M.J."/>
            <person name="Williams K.H."/>
            <person name="Banfield J.F."/>
        </authorList>
    </citation>
    <scope>NUCLEOTIDE SEQUENCE [LARGE SCALE GENOMIC DNA]</scope>
</reference>
<dbReference type="SUPFAM" id="SSF63817">
    <property type="entry name" value="Sortase"/>
    <property type="match status" value="1"/>
</dbReference>
<proteinExistence type="predicted"/>
<dbReference type="InterPro" id="IPR005754">
    <property type="entry name" value="Sortase"/>
</dbReference>
<protein>
    <submittedName>
        <fullName evidence="3">Sortase family protein</fullName>
    </submittedName>
</protein>